<feature type="binding site" evidence="15 16">
    <location>
        <position position="113"/>
    </location>
    <ligand>
        <name>S-adenosyl-L-methionine</name>
        <dbReference type="ChEBI" id="CHEBI:59789"/>
    </ligand>
</feature>
<name>A0A831TEP3_9BACT</name>
<dbReference type="AlphaFoldDB" id="A0A831TEP3"/>
<gene>
    <name evidence="15 20" type="primary">trmD</name>
    <name evidence="20" type="ORF">ENP34_04680</name>
</gene>
<evidence type="ECO:0000256" key="3">
    <source>
        <dbReference type="ARBA" id="ARBA00007630"/>
    </source>
</evidence>
<evidence type="ECO:0000256" key="17">
    <source>
        <dbReference type="RuleBase" id="RU003464"/>
    </source>
</evidence>
<dbReference type="PANTHER" id="PTHR46417:SF1">
    <property type="entry name" value="TRNA (GUANINE-N(1)-)-METHYLTRANSFERASE"/>
    <property type="match status" value="1"/>
</dbReference>
<dbReference type="InterPro" id="IPR029028">
    <property type="entry name" value="Alpha/beta_knot_MTases"/>
</dbReference>
<dbReference type="InterPro" id="IPR002649">
    <property type="entry name" value="tRNA_m1G_MeTrfase_TrmD"/>
</dbReference>
<evidence type="ECO:0000256" key="4">
    <source>
        <dbReference type="ARBA" id="ARBA00011738"/>
    </source>
</evidence>
<dbReference type="Gene3D" id="3.40.1280.10">
    <property type="match status" value="1"/>
</dbReference>
<dbReference type="InterPro" id="IPR016009">
    <property type="entry name" value="tRNA_MeTrfase_TRMD/TRM10"/>
</dbReference>
<comment type="similarity">
    <text evidence="3 15 17">Belongs to the RNA methyltransferase TrmD family.</text>
</comment>
<protein>
    <recommendedName>
        <fullName evidence="6 15">tRNA (guanine-N(1)-)-methyltransferase</fullName>
        <ecNumber evidence="5 15">2.1.1.228</ecNumber>
    </recommendedName>
    <alternativeName>
        <fullName evidence="12 15">M1G-methyltransferase</fullName>
    </alternativeName>
    <alternativeName>
        <fullName evidence="13 15">tRNA [GM37] methyltransferase</fullName>
    </alternativeName>
</protein>
<dbReference type="Gene3D" id="1.10.1270.20">
    <property type="entry name" value="tRNA(m1g37)methyltransferase, domain 2"/>
    <property type="match status" value="1"/>
</dbReference>
<evidence type="ECO:0000256" key="2">
    <source>
        <dbReference type="ARBA" id="ARBA00004496"/>
    </source>
</evidence>
<evidence type="ECO:0000256" key="11">
    <source>
        <dbReference type="ARBA" id="ARBA00022694"/>
    </source>
</evidence>
<comment type="subcellular location">
    <subcellularLocation>
        <location evidence="2 15 17">Cytoplasm</location>
    </subcellularLocation>
</comment>
<dbReference type="SUPFAM" id="SSF75217">
    <property type="entry name" value="alpha/beta knot"/>
    <property type="match status" value="1"/>
</dbReference>
<evidence type="ECO:0000313" key="20">
    <source>
        <dbReference type="EMBL" id="HEG90724.1"/>
    </source>
</evidence>
<comment type="catalytic activity">
    <reaction evidence="14 15 17">
        <text>guanosine(37) in tRNA + S-adenosyl-L-methionine = N(1)-methylguanosine(37) in tRNA + S-adenosyl-L-homocysteine + H(+)</text>
        <dbReference type="Rhea" id="RHEA:36899"/>
        <dbReference type="Rhea" id="RHEA-COMP:10145"/>
        <dbReference type="Rhea" id="RHEA-COMP:10147"/>
        <dbReference type="ChEBI" id="CHEBI:15378"/>
        <dbReference type="ChEBI" id="CHEBI:57856"/>
        <dbReference type="ChEBI" id="CHEBI:59789"/>
        <dbReference type="ChEBI" id="CHEBI:73542"/>
        <dbReference type="ChEBI" id="CHEBI:74269"/>
        <dbReference type="EC" id="2.1.1.228"/>
    </reaction>
</comment>
<dbReference type="GO" id="GO:0005829">
    <property type="term" value="C:cytosol"/>
    <property type="evidence" value="ECO:0007669"/>
    <property type="project" value="TreeGrafter"/>
</dbReference>
<keyword evidence="9 15" id="KW-0808">Transferase</keyword>
<keyword evidence="7 15" id="KW-0963">Cytoplasm</keyword>
<evidence type="ECO:0000256" key="16">
    <source>
        <dbReference type="PIRSR" id="PIRSR000386-1"/>
    </source>
</evidence>
<keyword evidence="10 15" id="KW-0949">S-adenosyl-L-methionine</keyword>
<evidence type="ECO:0000256" key="6">
    <source>
        <dbReference type="ARBA" id="ARBA00014679"/>
    </source>
</evidence>
<evidence type="ECO:0000256" key="8">
    <source>
        <dbReference type="ARBA" id="ARBA00022603"/>
    </source>
</evidence>
<dbReference type="PIRSF" id="PIRSF000386">
    <property type="entry name" value="tRNA_mtase"/>
    <property type="match status" value="1"/>
</dbReference>
<dbReference type="InterPro" id="IPR023148">
    <property type="entry name" value="tRNA_m1G_MeTrfase_C_sf"/>
</dbReference>
<feature type="region of interest" description="Disordered" evidence="18">
    <location>
        <begin position="232"/>
        <end position="256"/>
    </location>
</feature>
<evidence type="ECO:0000256" key="9">
    <source>
        <dbReference type="ARBA" id="ARBA00022679"/>
    </source>
</evidence>
<reference evidence="20" key="1">
    <citation type="journal article" date="2020" name="mSystems">
        <title>Genome- and Community-Level Interaction Insights into Carbon Utilization and Element Cycling Functions of Hydrothermarchaeota in Hydrothermal Sediment.</title>
        <authorList>
            <person name="Zhou Z."/>
            <person name="Liu Y."/>
            <person name="Xu W."/>
            <person name="Pan J."/>
            <person name="Luo Z.H."/>
            <person name="Li M."/>
        </authorList>
    </citation>
    <scope>NUCLEOTIDE SEQUENCE [LARGE SCALE GENOMIC DNA]</scope>
    <source>
        <strain evidence="20">SpSt-210</strain>
    </source>
</reference>
<dbReference type="EMBL" id="DSIY01000108">
    <property type="protein sequence ID" value="HEG90724.1"/>
    <property type="molecule type" value="Genomic_DNA"/>
</dbReference>
<evidence type="ECO:0000256" key="1">
    <source>
        <dbReference type="ARBA" id="ARBA00002634"/>
    </source>
</evidence>
<keyword evidence="8 15" id="KW-0489">Methyltransferase</keyword>
<evidence type="ECO:0000256" key="5">
    <source>
        <dbReference type="ARBA" id="ARBA00012807"/>
    </source>
</evidence>
<evidence type="ECO:0000256" key="10">
    <source>
        <dbReference type="ARBA" id="ARBA00022691"/>
    </source>
</evidence>
<keyword evidence="11 15" id="KW-0819">tRNA processing</keyword>
<sequence length="256" mass="28448">MRFDVFTIFPGIFAGPLNESILKRAQEQGLVSIHLHNIRDWATDRHRSVDDEPYGGGPGMVMMAPPIVHAVEAILGPELEQTPVILLTPSGEVFNQDIARELAQYPRLALICGRYEGIDDRVRVILRARELSIGDYVLTGGELAAAVIIDVVSRLVPGVIDPESLAEESHTSGLLEYPQYTRPPVFRGLGVPDILLSGNHARIAEWRRQQALCRTRARRPDLLTRAQLTEKDRRLLEGCPPDPFAPWTPPEEPAST</sequence>
<dbReference type="GO" id="GO:0002939">
    <property type="term" value="P:tRNA N1-guanine methylation"/>
    <property type="evidence" value="ECO:0007669"/>
    <property type="project" value="TreeGrafter"/>
</dbReference>
<organism evidence="20">
    <name type="scientific">Thermorudis peleae</name>
    <dbReference type="NCBI Taxonomy" id="1382356"/>
    <lineage>
        <taxon>Bacteria</taxon>
        <taxon>Pseudomonadati</taxon>
        <taxon>Thermomicrobiota</taxon>
        <taxon>Thermomicrobia</taxon>
        <taxon>Thermomicrobia incertae sedis</taxon>
        <taxon>Thermorudis</taxon>
    </lineage>
</organism>
<evidence type="ECO:0000256" key="14">
    <source>
        <dbReference type="ARBA" id="ARBA00047783"/>
    </source>
</evidence>
<proteinExistence type="inferred from homology"/>
<evidence type="ECO:0000256" key="13">
    <source>
        <dbReference type="ARBA" id="ARBA00033392"/>
    </source>
</evidence>
<dbReference type="PANTHER" id="PTHR46417">
    <property type="entry name" value="TRNA (GUANINE-N(1)-)-METHYLTRANSFERASE"/>
    <property type="match status" value="1"/>
</dbReference>
<comment type="subunit">
    <text evidence="4 15 17">Homodimer.</text>
</comment>
<feature type="domain" description="tRNA methyltransferase TRMD/TRM10-type" evidence="19">
    <location>
        <begin position="1"/>
        <end position="224"/>
    </location>
</feature>
<evidence type="ECO:0000256" key="12">
    <source>
        <dbReference type="ARBA" id="ARBA00029736"/>
    </source>
</evidence>
<evidence type="ECO:0000256" key="18">
    <source>
        <dbReference type="SAM" id="MobiDB-lite"/>
    </source>
</evidence>
<dbReference type="FunFam" id="3.40.1280.10:FF:000001">
    <property type="entry name" value="tRNA (guanine-N(1)-)-methyltransferase"/>
    <property type="match status" value="1"/>
</dbReference>
<dbReference type="NCBIfam" id="NF000648">
    <property type="entry name" value="PRK00026.1"/>
    <property type="match status" value="1"/>
</dbReference>
<dbReference type="CDD" id="cd18080">
    <property type="entry name" value="TrmD-like"/>
    <property type="match status" value="1"/>
</dbReference>
<accession>A0A831TEP3</accession>
<evidence type="ECO:0000256" key="7">
    <source>
        <dbReference type="ARBA" id="ARBA00022490"/>
    </source>
</evidence>
<dbReference type="EC" id="2.1.1.228" evidence="5 15"/>
<dbReference type="FunFam" id="1.10.1270.20:FF:000001">
    <property type="entry name" value="tRNA (guanine-N(1)-)-methyltransferase"/>
    <property type="match status" value="1"/>
</dbReference>
<dbReference type="Pfam" id="PF01746">
    <property type="entry name" value="tRNA_m1G_MT"/>
    <property type="match status" value="1"/>
</dbReference>
<feature type="compositionally biased region" description="Pro residues" evidence="18">
    <location>
        <begin position="240"/>
        <end position="256"/>
    </location>
</feature>
<evidence type="ECO:0000256" key="15">
    <source>
        <dbReference type="HAMAP-Rule" id="MF_00605"/>
    </source>
</evidence>
<feature type="binding site" evidence="15 16">
    <location>
        <begin position="133"/>
        <end position="138"/>
    </location>
    <ligand>
        <name>S-adenosyl-L-methionine</name>
        <dbReference type="ChEBI" id="CHEBI:59789"/>
    </ligand>
</feature>
<comment type="function">
    <text evidence="1 15 17">Specifically methylates guanosine-37 in various tRNAs.</text>
</comment>
<dbReference type="GO" id="GO:0052906">
    <property type="term" value="F:tRNA (guanine(37)-N1)-methyltransferase activity"/>
    <property type="evidence" value="ECO:0007669"/>
    <property type="project" value="UniProtKB-UniRule"/>
</dbReference>
<dbReference type="HAMAP" id="MF_00605">
    <property type="entry name" value="TrmD"/>
    <property type="match status" value="1"/>
</dbReference>
<comment type="caution">
    <text evidence="20">The sequence shown here is derived from an EMBL/GenBank/DDBJ whole genome shotgun (WGS) entry which is preliminary data.</text>
</comment>
<dbReference type="NCBIfam" id="TIGR00088">
    <property type="entry name" value="trmD"/>
    <property type="match status" value="1"/>
</dbReference>
<evidence type="ECO:0000259" key="19">
    <source>
        <dbReference type="Pfam" id="PF01746"/>
    </source>
</evidence>
<dbReference type="InterPro" id="IPR029026">
    <property type="entry name" value="tRNA_m1G_MTases_N"/>
</dbReference>